<reference evidence="1 2" key="1">
    <citation type="submission" date="2017-04" db="EMBL/GenBank/DDBJ databases">
        <authorList>
            <person name="Afonso C.L."/>
            <person name="Miller P.J."/>
            <person name="Scott M.A."/>
            <person name="Spackman E."/>
            <person name="Goraichik I."/>
            <person name="Dimitrov K.M."/>
            <person name="Suarez D.L."/>
            <person name="Swayne D.E."/>
        </authorList>
    </citation>
    <scope>NUCLEOTIDE SEQUENCE [LARGE SCALE GENOMIC DNA]</scope>
    <source>
        <strain evidence="1 2">DSM 26133</strain>
    </source>
</reference>
<dbReference type="OrthoDB" id="1119986at2"/>
<protein>
    <submittedName>
        <fullName evidence="1">Uncharacterized protein</fullName>
    </submittedName>
</protein>
<name>A0A1W2G7Y4_REIFA</name>
<evidence type="ECO:0000313" key="2">
    <source>
        <dbReference type="Proteomes" id="UP000192472"/>
    </source>
</evidence>
<sequence>MTREQINRLEMAQATNAYLDANAAVWSAIPIISNYKTTLIQAIQGIQEASLKQESSQVFISASLRELKQQIAQKMDILDDILEAYAADTENAELLSKSSNSASDYFRLANEDFEIKTKNVIDLLDGHVAEMADYGMSADQIEEVKTSFAIFQDKRGVPRSYQIQSRMATEDLAALFDEVNKTLARLDNVLKRFKRSNPAFYVGYDAARHIVKN</sequence>
<proteinExistence type="predicted"/>
<dbReference type="AlphaFoldDB" id="A0A1W2G7Y4"/>
<dbReference type="RefSeq" id="WP_084371399.1">
    <property type="nucleotide sequence ID" value="NZ_FWYF01000001.1"/>
</dbReference>
<organism evidence="1 2">
    <name type="scientific">Reichenbachiella faecimaris</name>
    <dbReference type="NCBI Taxonomy" id="692418"/>
    <lineage>
        <taxon>Bacteria</taxon>
        <taxon>Pseudomonadati</taxon>
        <taxon>Bacteroidota</taxon>
        <taxon>Cytophagia</taxon>
        <taxon>Cytophagales</taxon>
        <taxon>Reichenbachiellaceae</taxon>
        <taxon>Reichenbachiella</taxon>
    </lineage>
</organism>
<evidence type="ECO:0000313" key="1">
    <source>
        <dbReference type="EMBL" id="SMD32753.1"/>
    </source>
</evidence>
<gene>
    <name evidence="1" type="ORF">SAMN04488029_1104</name>
</gene>
<accession>A0A1W2G7Y4</accession>
<dbReference type="EMBL" id="FWYF01000001">
    <property type="protein sequence ID" value="SMD32753.1"/>
    <property type="molecule type" value="Genomic_DNA"/>
</dbReference>
<dbReference type="Proteomes" id="UP000192472">
    <property type="component" value="Unassembled WGS sequence"/>
</dbReference>
<keyword evidence="2" id="KW-1185">Reference proteome</keyword>